<dbReference type="GO" id="GO:1903801">
    <property type="term" value="P:L-leucine import across plasma membrane"/>
    <property type="evidence" value="ECO:0007669"/>
    <property type="project" value="TreeGrafter"/>
</dbReference>
<sequence length="341" mass="38219">LKVILDLTPNYKGKQKWFGINFNRTDGGQDVLKEKEAFQFWLKMGVDGLSVSGIEEVLTSAPHRVIEWQNLTKNFSGNDDPRIFIAGTAISENEEILQLLNRSDTDLFFSYYLRQILLASKPPVARSVQQSVENYIESCGKSWPSWALSGYEMGHMASSIQQHLHGLVHMMLFTLPGTPFIYYGDEIGLEDNQVHKGNAPWMLWNNSANGGFTSKPSFREAPLLNQTVQGQKSPPSLLSLFKKLSLLKIKERSLQFGEFQSVYSKGNVYGYTRVWDQSDRFLVLVNLDTQSAVVSLVDSSLPAKASIELSSNTERSEGQISLTDLHLNAGEGLLLNFPYVA</sequence>
<name>A0A401RK76_CHIPU</name>
<dbReference type="GO" id="GO:0005975">
    <property type="term" value="P:carbohydrate metabolic process"/>
    <property type="evidence" value="ECO:0007669"/>
    <property type="project" value="InterPro"/>
</dbReference>
<dbReference type="GO" id="GO:0016323">
    <property type="term" value="C:basolateral plasma membrane"/>
    <property type="evidence" value="ECO:0007669"/>
    <property type="project" value="TreeGrafter"/>
</dbReference>
<comment type="caution">
    <text evidence="2">The sequence shown here is derived from an EMBL/GenBank/DDBJ whole genome shotgun (WGS) entry which is preliminary data.</text>
</comment>
<dbReference type="InterPro" id="IPR042280">
    <property type="entry name" value="SLC3A2"/>
</dbReference>
<gene>
    <name evidence="2" type="ORF">chiPu_0021683</name>
</gene>
<dbReference type="OMA" id="WNDSSGI"/>
<evidence type="ECO:0000259" key="1">
    <source>
        <dbReference type="Pfam" id="PF00128"/>
    </source>
</evidence>
<dbReference type="GO" id="GO:0015190">
    <property type="term" value="F:L-leucine transmembrane transporter activity"/>
    <property type="evidence" value="ECO:0007669"/>
    <property type="project" value="TreeGrafter"/>
</dbReference>
<dbReference type="InterPro" id="IPR006047">
    <property type="entry name" value="GH13_cat_dom"/>
</dbReference>
<keyword evidence="3" id="KW-1185">Reference proteome</keyword>
<proteinExistence type="predicted"/>
<dbReference type="GO" id="GO:1904273">
    <property type="term" value="P:L-alanine import across plasma membrane"/>
    <property type="evidence" value="ECO:0007669"/>
    <property type="project" value="TreeGrafter"/>
</dbReference>
<reference evidence="2 3" key="1">
    <citation type="journal article" date="2018" name="Nat. Ecol. Evol.">
        <title>Shark genomes provide insights into elasmobranch evolution and the origin of vertebrates.</title>
        <authorList>
            <person name="Hara Y"/>
            <person name="Yamaguchi K"/>
            <person name="Onimaru K"/>
            <person name="Kadota M"/>
            <person name="Koyanagi M"/>
            <person name="Keeley SD"/>
            <person name="Tatsumi K"/>
            <person name="Tanaka K"/>
            <person name="Motone F"/>
            <person name="Kageyama Y"/>
            <person name="Nozu R"/>
            <person name="Adachi N"/>
            <person name="Nishimura O"/>
            <person name="Nakagawa R"/>
            <person name="Tanegashima C"/>
            <person name="Kiyatake I"/>
            <person name="Matsumoto R"/>
            <person name="Murakumo K"/>
            <person name="Nishida K"/>
            <person name="Terakita A"/>
            <person name="Kuratani S"/>
            <person name="Sato K"/>
            <person name="Hyodo S Kuraku.S."/>
        </authorList>
    </citation>
    <scope>NUCLEOTIDE SEQUENCE [LARGE SCALE GENOMIC DNA]</scope>
</reference>
<evidence type="ECO:0000313" key="2">
    <source>
        <dbReference type="EMBL" id="GCC18540.1"/>
    </source>
</evidence>
<dbReference type="GO" id="GO:0015823">
    <property type="term" value="P:phenylalanine transport"/>
    <property type="evidence" value="ECO:0007669"/>
    <property type="project" value="TreeGrafter"/>
</dbReference>
<dbReference type="InterPro" id="IPR017853">
    <property type="entry name" value="GH"/>
</dbReference>
<dbReference type="SUPFAM" id="SSF51445">
    <property type="entry name" value="(Trans)glycosidases"/>
    <property type="match status" value="1"/>
</dbReference>
<dbReference type="InterPro" id="IPR013780">
    <property type="entry name" value="Glyco_hydro_b"/>
</dbReference>
<evidence type="ECO:0000313" key="3">
    <source>
        <dbReference type="Proteomes" id="UP000287033"/>
    </source>
</evidence>
<dbReference type="PANTHER" id="PTHR46673">
    <property type="entry name" value="4F2 CELL-SURFACE ANTIGEN HEAVY CHAIN"/>
    <property type="match status" value="1"/>
</dbReference>
<feature type="non-terminal residue" evidence="2">
    <location>
        <position position="1"/>
    </location>
</feature>
<dbReference type="PANTHER" id="PTHR46673:SF1">
    <property type="entry name" value="4F2 CELL-SURFACE ANTIGEN HEAVY CHAIN"/>
    <property type="match status" value="1"/>
</dbReference>
<dbReference type="Pfam" id="PF00128">
    <property type="entry name" value="Alpha-amylase"/>
    <property type="match status" value="1"/>
</dbReference>
<dbReference type="GO" id="GO:0016324">
    <property type="term" value="C:apical plasma membrane"/>
    <property type="evidence" value="ECO:0007669"/>
    <property type="project" value="TreeGrafter"/>
</dbReference>
<dbReference type="GO" id="GO:0015173">
    <property type="term" value="F:aromatic amino acid transmembrane transporter activity"/>
    <property type="evidence" value="ECO:0007669"/>
    <property type="project" value="TreeGrafter"/>
</dbReference>
<dbReference type="AlphaFoldDB" id="A0A401RK76"/>
<dbReference type="GO" id="GO:0015180">
    <property type="term" value="F:L-alanine transmembrane transporter activity"/>
    <property type="evidence" value="ECO:0007669"/>
    <property type="project" value="TreeGrafter"/>
</dbReference>
<dbReference type="EMBL" id="BEZZ01004502">
    <property type="protein sequence ID" value="GCC18540.1"/>
    <property type="molecule type" value="Genomic_DNA"/>
</dbReference>
<protein>
    <recommendedName>
        <fullName evidence="1">Glycosyl hydrolase family 13 catalytic domain-containing protein</fullName>
    </recommendedName>
</protein>
<dbReference type="OrthoDB" id="1740265at2759"/>
<dbReference type="STRING" id="137246.A0A401RK76"/>
<organism evidence="2 3">
    <name type="scientific">Chiloscyllium punctatum</name>
    <name type="common">Brownbanded bambooshark</name>
    <name type="synonym">Hemiscyllium punctatum</name>
    <dbReference type="NCBI Taxonomy" id="137246"/>
    <lineage>
        <taxon>Eukaryota</taxon>
        <taxon>Metazoa</taxon>
        <taxon>Chordata</taxon>
        <taxon>Craniata</taxon>
        <taxon>Vertebrata</taxon>
        <taxon>Chondrichthyes</taxon>
        <taxon>Elasmobranchii</taxon>
        <taxon>Galeomorphii</taxon>
        <taxon>Galeoidea</taxon>
        <taxon>Orectolobiformes</taxon>
        <taxon>Hemiscylliidae</taxon>
        <taxon>Chiloscyllium</taxon>
    </lineage>
</organism>
<dbReference type="Proteomes" id="UP000287033">
    <property type="component" value="Unassembled WGS sequence"/>
</dbReference>
<dbReference type="Gene3D" id="3.20.20.80">
    <property type="entry name" value="Glycosidases"/>
    <property type="match status" value="1"/>
</dbReference>
<dbReference type="SUPFAM" id="SSF51011">
    <property type="entry name" value="Glycosyl hydrolase domain"/>
    <property type="match status" value="1"/>
</dbReference>
<dbReference type="Gene3D" id="2.60.40.1180">
    <property type="entry name" value="Golgi alpha-mannosidase II"/>
    <property type="match status" value="1"/>
</dbReference>
<feature type="domain" description="Glycosyl hydrolase family 13 catalytic" evidence="1">
    <location>
        <begin position="35"/>
        <end position="213"/>
    </location>
</feature>
<accession>A0A401RK76</accession>